<dbReference type="Proteomes" id="UP001501920">
    <property type="component" value="Chromosome 9"/>
</dbReference>
<evidence type="ECO:0000256" key="6">
    <source>
        <dbReference type="ARBA" id="ARBA00007148"/>
    </source>
</evidence>
<evidence type="ECO:0000256" key="4">
    <source>
        <dbReference type="ARBA" id="ARBA00004509"/>
    </source>
</evidence>
<reference evidence="21" key="2">
    <citation type="submission" date="2025-08" db="UniProtKB">
        <authorList>
            <consortium name="Ensembl"/>
        </authorList>
    </citation>
    <scope>IDENTIFICATION</scope>
</reference>
<keyword evidence="11" id="KW-0333">Golgi apparatus</keyword>
<comment type="similarity">
    <text evidence="6">Belongs to the GLTP family.</text>
</comment>
<evidence type="ECO:0000256" key="7">
    <source>
        <dbReference type="ARBA" id="ARBA00022448"/>
    </source>
</evidence>
<evidence type="ECO:0000256" key="18">
    <source>
        <dbReference type="ARBA" id="ARBA00039463"/>
    </source>
</evidence>
<keyword evidence="15" id="KW-0539">Nucleus</keyword>
<dbReference type="GO" id="GO:0005794">
    <property type="term" value="C:Golgi apparatus"/>
    <property type="evidence" value="ECO:0007669"/>
    <property type="project" value="UniProtKB-SubCell"/>
</dbReference>
<evidence type="ECO:0000256" key="10">
    <source>
        <dbReference type="ARBA" id="ARBA00022753"/>
    </source>
</evidence>
<dbReference type="GO" id="GO:0010008">
    <property type="term" value="C:endosome membrane"/>
    <property type="evidence" value="ECO:0007669"/>
    <property type="project" value="UniProtKB-SubCell"/>
</dbReference>
<evidence type="ECO:0000256" key="8">
    <source>
        <dbReference type="ARBA" id="ARBA00022475"/>
    </source>
</evidence>
<dbReference type="GeneID" id="108433359"/>
<evidence type="ECO:0000256" key="11">
    <source>
        <dbReference type="ARBA" id="ARBA00023034"/>
    </source>
</evidence>
<evidence type="ECO:0000256" key="3">
    <source>
        <dbReference type="ARBA" id="ARBA00004481"/>
    </source>
</evidence>
<evidence type="ECO:0000256" key="19">
    <source>
        <dbReference type="ARBA" id="ARBA00042989"/>
    </source>
</evidence>
<comment type="subcellular location">
    <subcellularLocation>
        <location evidence="2">Cell membrane</location>
        <topology evidence="2">Peripheral membrane protein</topology>
        <orientation evidence="2">Cytoplasmic side</orientation>
    </subcellularLocation>
    <subcellularLocation>
        <location evidence="5">Cytoplasm</location>
        <location evidence="5">Cytosol</location>
    </subcellularLocation>
    <subcellularLocation>
        <location evidence="3">Endosome membrane</location>
        <topology evidence="3">Peripheral membrane protein</topology>
    </subcellularLocation>
    <subcellularLocation>
        <location evidence="1">Golgi apparatus</location>
        <location evidence="1">trans-Golgi network membrane</location>
        <topology evidence="1">Peripheral membrane protein</topology>
    </subcellularLocation>
    <subcellularLocation>
        <location evidence="4">Nucleus outer membrane</location>
        <topology evidence="4">Peripheral membrane protein</topology>
    </subcellularLocation>
</comment>
<accession>A0A3B4CXM5</accession>
<dbReference type="GO" id="GO:0005640">
    <property type="term" value="C:nuclear outer membrane"/>
    <property type="evidence" value="ECO:0007669"/>
    <property type="project" value="UniProtKB-SubCell"/>
</dbReference>
<keyword evidence="10" id="KW-0967">Endosome</keyword>
<organism evidence="21 22">
    <name type="scientific">Pygocentrus nattereri</name>
    <name type="common">Red-bellied piranha</name>
    <dbReference type="NCBI Taxonomy" id="42514"/>
    <lineage>
        <taxon>Eukaryota</taxon>
        <taxon>Metazoa</taxon>
        <taxon>Chordata</taxon>
        <taxon>Craniata</taxon>
        <taxon>Vertebrata</taxon>
        <taxon>Euteleostomi</taxon>
        <taxon>Actinopterygii</taxon>
        <taxon>Neopterygii</taxon>
        <taxon>Teleostei</taxon>
        <taxon>Ostariophysi</taxon>
        <taxon>Characiformes</taxon>
        <taxon>Characoidei</taxon>
        <taxon>Pygocentrus</taxon>
    </lineage>
</organism>
<dbReference type="InterPro" id="IPR014830">
    <property type="entry name" value="Glycolipid_transfer_prot_dom"/>
</dbReference>
<evidence type="ECO:0000256" key="1">
    <source>
        <dbReference type="ARBA" id="ARBA00004150"/>
    </source>
</evidence>
<name>A0A3B4CXM5_PYGNA</name>
<evidence type="ECO:0000256" key="13">
    <source>
        <dbReference type="ARBA" id="ARBA00023121"/>
    </source>
</evidence>
<evidence type="ECO:0000256" key="9">
    <source>
        <dbReference type="ARBA" id="ARBA00022490"/>
    </source>
</evidence>
<dbReference type="FunFam" id="1.10.3520.10:FF:000002">
    <property type="entry name" value="Ceramide-1-phosphate transfer protein"/>
    <property type="match status" value="1"/>
</dbReference>
<dbReference type="AlphaFoldDB" id="A0A3B4CXM5"/>
<dbReference type="PANTHER" id="PTHR10219:SF20">
    <property type="entry name" value="CERAMIDE-1-PHOSPHATE TRANSFER PROTEIN"/>
    <property type="match status" value="1"/>
</dbReference>
<proteinExistence type="inferred from homology"/>
<protein>
    <recommendedName>
        <fullName evidence="18">Ceramide-1-phosphate transfer protein</fullName>
    </recommendedName>
    <alternativeName>
        <fullName evidence="19">Glycolipid transfer protein domain-containing protein 1</fullName>
    </alternativeName>
</protein>
<dbReference type="RefSeq" id="XP_017563354.1">
    <property type="nucleotide sequence ID" value="XM_017707865.2"/>
</dbReference>
<dbReference type="GeneTree" id="ENSGT00940000165549"/>
<feature type="domain" description="Glycolipid transfer protein" evidence="20">
    <location>
        <begin position="26"/>
        <end position="173"/>
    </location>
</feature>
<keyword evidence="9" id="KW-0963">Cytoplasm</keyword>
<dbReference type="GO" id="GO:1902388">
    <property type="term" value="F:ceramide 1-phosphate transfer activity"/>
    <property type="evidence" value="ECO:0007669"/>
    <property type="project" value="TreeGrafter"/>
</dbReference>
<keyword evidence="13" id="KW-0446">Lipid-binding</keyword>
<evidence type="ECO:0000256" key="16">
    <source>
        <dbReference type="ARBA" id="ARBA00036393"/>
    </source>
</evidence>
<evidence type="ECO:0000256" key="2">
    <source>
        <dbReference type="ARBA" id="ARBA00004413"/>
    </source>
</evidence>
<evidence type="ECO:0000313" key="21">
    <source>
        <dbReference type="Ensembl" id="ENSPNAP00000016115.1"/>
    </source>
</evidence>
<keyword evidence="8" id="KW-1003">Cell membrane</keyword>
<evidence type="ECO:0000256" key="5">
    <source>
        <dbReference type="ARBA" id="ARBA00004514"/>
    </source>
</evidence>
<dbReference type="OrthoDB" id="116883at2759"/>
<keyword evidence="22" id="KW-1185">Reference proteome</keyword>
<comment type="catalytic activity">
    <reaction evidence="16">
        <text>N-(9Z-octadecenoyl)-sphing-4-enine-1-phosphate(in) = N-(9Z-octadecenoyl)-sphing-4-enine-1-phosphate(out)</text>
        <dbReference type="Rhea" id="RHEA:45688"/>
        <dbReference type="ChEBI" id="CHEBI:85378"/>
    </reaction>
    <physiologicalReaction direction="left-to-right" evidence="16">
        <dbReference type="Rhea" id="RHEA:45689"/>
    </physiologicalReaction>
</comment>
<comment type="catalytic activity">
    <reaction evidence="17">
        <text>N-(hexadecanoyl)-sphing-4-enine-1-phosphate(in) = N-(hexadecanoyl)-sphing-4-enine-1-phosphate(out)</text>
        <dbReference type="Rhea" id="RHEA:45680"/>
        <dbReference type="ChEBI" id="CHEBI:72963"/>
    </reaction>
    <physiologicalReaction direction="left-to-right" evidence="17">
        <dbReference type="Rhea" id="RHEA:45681"/>
    </physiologicalReaction>
</comment>
<evidence type="ECO:0000313" key="22">
    <source>
        <dbReference type="Proteomes" id="UP001501920"/>
    </source>
</evidence>
<keyword evidence="7" id="KW-0813">Transport</keyword>
<evidence type="ECO:0000259" key="20">
    <source>
        <dbReference type="Pfam" id="PF08718"/>
    </source>
</evidence>
<dbReference type="InterPro" id="IPR036497">
    <property type="entry name" value="GLTP_sf"/>
</dbReference>
<keyword evidence="14" id="KW-0472">Membrane</keyword>
<evidence type="ECO:0000256" key="15">
    <source>
        <dbReference type="ARBA" id="ARBA00023242"/>
    </source>
</evidence>
<reference evidence="21" key="3">
    <citation type="submission" date="2025-09" db="UniProtKB">
        <authorList>
            <consortium name="Ensembl"/>
        </authorList>
    </citation>
    <scope>IDENTIFICATION</scope>
</reference>
<dbReference type="OMA" id="ICTDSYN"/>
<dbReference type="Ensembl" id="ENSPNAT00000024496.2">
    <property type="protein sequence ID" value="ENSPNAP00000016115.1"/>
    <property type="gene ID" value="ENSPNAG00000022219.2"/>
</dbReference>
<dbReference type="SUPFAM" id="SSF110004">
    <property type="entry name" value="Glycolipid transfer protein, GLTP"/>
    <property type="match status" value="1"/>
</dbReference>
<evidence type="ECO:0000256" key="17">
    <source>
        <dbReference type="ARBA" id="ARBA00036900"/>
    </source>
</evidence>
<dbReference type="GO" id="GO:0005886">
    <property type="term" value="C:plasma membrane"/>
    <property type="evidence" value="ECO:0007669"/>
    <property type="project" value="UniProtKB-SubCell"/>
</dbReference>
<reference evidence="21 22" key="1">
    <citation type="submission" date="2020-10" db="EMBL/GenBank/DDBJ databases">
        <title>Pygocentrus nattereri (red-bellied piranha) genome, fPygNat1, primary haplotype.</title>
        <authorList>
            <person name="Myers G."/>
            <person name="Meyer A."/>
            <person name="Karagic N."/>
            <person name="Pippel M."/>
            <person name="Winkler S."/>
            <person name="Tracey A."/>
            <person name="Wood J."/>
            <person name="Formenti G."/>
            <person name="Howe K."/>
            <person name="Fedrigo O."/>
            <person name="Jarvis E.D."/>
        </authorList>
    </citation>
    <scope>NUCLEOTIDE SEQUENCE [LARGE SCALE GENOMIC DNA]</scope>
</reference>
<dbReference type="Gene3D" id="1.10.3520.10">
    <property type="entry name" value="Glycolipid transfer protein"/>
    <property type="match status" value="1"/>
</dbReference>
<sequence length="211" mass="24077">MAECFSLQNVLETFKSSLSDNKEVYIKYYIAGWRELVSFMNSLGTVFSFISKDAVNKIQILENFLASENGSHYLTIQSMLKFELDNELVDLTKRANHPESGCRTLLRLHRALLWLELFLERLRTSTEESKTSVMCSEAYNESLARHHAWIIRKATGVAFCALPGRDAFFEVMNAGSHEEVVNLLGEALPLISEVYQITEDLYAKNNLLELP</sequence>
<evidence type="ECO:0000256" key="14">
    <source>
        <dbReference type="ARBA" id="ARBA00023136"/>
    </source>
</evidence>
<evidence type="ECO:0000256" key="12">
    <source>
        <dbReference type="ARBA" id="ARBA00023055"/>
    </source>
</evidence>
<gene>
    <name evidence="21" type="primary">CPTP</name>
</gene>
<dbReference type="GO" id="GO:1902387">
    <property type="term" value="F:ceramide 1-phosphate binding"/>
    <property type="evidence" value="ECO:0007669"/>
    <property type="project" value="TreeGrafter"/>
</dbReference>
<dbReference type="CTD" id="80772"/>
<dbReference type="Pfam" id="PF08718">
    <property type="entry name" value="GLTP"/>
    <property type="match status" value="1"/>
</dbReference>
<dbReference type="PANTHER" id="PTHR10219">
    <property type="entry name" value="GLYCOLIPID TRANSFER PROTEIN-RELATED"/>
    <property type="match status" value="1"/>
</dbReference>
<dbReference type="GO" id="GO:0032691">
    <property type="term" value="P:negative regulation of interleukin-1 beta production"/>
    <property type="evidence" value="ECO:0007669"/>
    <property type="project" value="UniProtKB-ARBA"/>
</dbReference>
<keyword evidence="12" id="KW-0445">Lipid transport</keyword>
<dbReference type="GO" id="GO:0005829">
    <property type="term" value="C:cytosol"/>
    <property type="evidence" value="ECO:0007669"/>
    <property type="project" value="UniProtKB-SubCell"/>
</dbReference>